<evidence type="ECO:0000256" key="5">
    <source>
        <dbReference type="ARBA" id="ARBA00023157"/>
    </source>
</evidence>
<dbReference type="InterPro" id="IPR027179">
    <property type="entry name" value="CMC4"/>
</dbReference>
<comment type="subcellular location">
    <subcellularLocation>
        <location evidence="1">Mitochondrion intermembrane space</location>
    </subcellularLocation>
</comment>
<feature type="disulfide bond" evidence="6">
    <location>
        <begin position="18"/>
        <end position="29"/>
    </location>
</feature>
<organism evidence="7 8">
    <name type="scientific">Bombardia bombarda</name>
    <dbReference type="NCBI Taxonomy" id="252184"/>
    <lineage>
        <taxon>Eukaryota</taxon>
        <taxon>Fungi</taxon>
        <taxon>Dikarya</taxon>
        <taxon>Ascomycota</taxon>
        <taxon>Pezizomycotina</taxon>
        <taxon>Sordariomycetes</taxon>
        <taxon>Sordariomycetidae</taxon>
        <taxon>Sordariales</taxon>
        <taxon>Lasiosphaeriaceae</taxon>
        <taxon>Bombardia</taxon>
    </lineage>
</organism>
<evidence type="ECO:0000256" key="3">
    <source>
        <dbReference type="ARBA" id="ARBA00019406"/>
    </source>
</evidence>
<name>A0AA39WNC2_9PEZI</name>
<dbReference type="PANTHER" id="PTHR15590">
    <property type="entry name" value="CX9C MOTIF-CONTAINING PROTEIN 4"/>
    <property type="match status" value="1"/>
</dbReference>
<evidence type="ECO:0000256" key="1">
    <source>
        <dbReference type="ARBA" id="ARBA00004569"/>
    </source>
</evidence>
<dbReference type="InterPro" id="IPR009069">
    <property type="entry name" value="Cys_alpha_HP_mot_SF"/>
</dbReference>
<evidence type="ECO:0000256" key="2">
    <source>
        <dbReference type="ARBA" id="ARBA00009858"/>
    </source>
</evidence>
<proteinExistence type="inferred from homology"/>
<comment type="similarity">
    <text evidence="2">Belongs to the CMC4 family.</text>
</comment>
<evidence type="ECO:0000256" key="4">
    <source>
        <dbReference type="ARBA" id="ARBA00023128"/>
    </source>
</evidence>
<dbReference type="Pfam" id="PF08991">
    <property type="entry name" value="CMC4"/>
    <property type="match status" value="1"/>
</dbReference>
<accession>A0AA39WNC2</accession>
<protein>
    <recommendedName>
        <fullName evidence="3">Cx9C motif-containing protein 4, mitochondrial</fullName>
    </recommendedName>
</protein>
<dbReference type="AlphaFoldDB" id="A0AA39WNC2"/>
<dbReference type="Gene3D" id="1.10.287.1130">
    <property type="entry name" value="CytochromE C oxidase copper chaperone"/>
    <property type="match status" value="1"/>
</dbReference>
<feature type="disulfide bond" evidence="6">
    <location>
        <begin position="40"/>
        <end position="56"/>
    </location>
</feature>
<dbReference type="EMBL" id="JAULSR010000005">
    <property type="protein sequence ID" value="KAK0618596.1"/>
    <property type="molecule type" value="Genomic_DNA"/>
</dbReference>
<dbReference type="GO" id="GO:0005758">
    <property type="term" value="C:mitochondrial intermembrane space"/>
    <property type="evidence" value="ECO:0007669"/>
    <property type="project" value="UniProtKB-SubCell"/>
</dbReference>
<keyword evidence="8" id="KW-1185">Reference proteome</keyword>
<gene>
    <name evidence="7" type="ORF">B0T17DRAFT_496003</name>
</gene>
<reference evidence="7" key="1">
    <citation type="submission" date="2023-06" db="EMBL/GenBank/DDBJ databases">
        <title>Genome-scale phylogeny and comparative genomics of the fungal order Sordariales.</title>
        <authorList>
            <consortium name="Lawrence Berkeley National Laboratory"/>
            <person name="Hensen N."/>
            <person name="Bonometti L."/>
            <person name="Westerberg I."/>
            <person name="Brannstrom I.O."/>
            <person name="Guillou S."/>
            <person name="Cros-Aarteil S."/>
            <person name="Calhoun S."/>
            <person name="Haridas S."/>
            <person name="Kuo A."/>
            <person name="Mondo S."/>
            <person name="Pangilinan J."/>
            <person name="Riley R."/>
            <person name="LaButti K."/>
            <person name="Andreopoulos B."/>
            <person name="Lipzen A."/>
            <person name="Chen C."/>
            <person name="Yanf M."/>
            <person name="Daum C."/>
            <person name="Ng V."/>
            <person name="Clum A."/>
            <person name="Steindorff A."/>
            <person name="Ohm R."/>
            <person name="Martin F."/>
            <person name="Silar P."/>
            <person name="Natvig D."/>
            <person name="Lalanne C."/>
            <person name="Gautier V."/>
            <person name="Ament-velasquez S.L."/>
            <person name="Kruys A."/>
            <person name="Hutchinson M.I."/>
            <person name="Powell A.J."/>
            <person name="Barry K."/>
            <person name="Miller A.N."/>
            <person name="Grigoriev I.V."/>
            <person name="Debuchy R."/>
            <person name="Gladieux P."/>
            <person name="Thoren M.H."/>
            <person name="Johannesson H."/>
        </authorList>
    </citation>
    <scope>NUCLEOTIDE SEQUENCE</scope>
    <source>
        <strain evidence="7">SMH3391-2</strain>
    </source>
</reference>
<sequence length="78" mass="8845">LQKDLESNPPCKPRAVHCLGRNGFDEAKCTKYVDALYECCQSFYEKKGDNATSVCCPKASLLRLKMEQRRQDTGKNSK</sequence>
<dbReference type="SUPFAM" id="SSF47072">
    <property type="entry name" value="Cysteine alpha-hairpin motif"/>
    <property type="match status" value="1"/>
</dbReference>
<comment type="caution">
    <text evidence="7">The sequence shown here is derived from an EMBL/GenBank/DDBJ whole genome shotgun (WGS) entry which is preliminary data.</text>
</comment>
<evidence type="ECO:0000313" key="8">
    <source>
        <dbReference type="Proteomes" id="UP001174934"/>
    </source>
</evidence>
<dbReference type="Proteomes" id="UP001174934">
    <property type="component" value="Unassembled WGS sequence"/>
</dbReference>
<feature type="non-terminal residue" evidence="7">
    <location>
        <position position="78"/>
    </location>
</feature>
<evidence type="ECO:0000313" key="7">
    <source>
        <dbReference type="EMBL" id="KAK0618596.1"/>
    </source>
</evidence>
<keyword evidence="5 6" id="KW-1015">Disulfide bond</keyword>
<evidence type="ECO:0000256" key="6">
    <source>
        <dbReference type="PIRSR" id="PIRSR627179-50"/>
    </source>
</evidence>
<feature type="disulfide bond" evidence="6">
    <location>
        <begin position="11"/>
        <end position="39"/>
    </location>
</feature>
<keyword evidence="4" id="KW-0496">Mitochondrion</keyword>
<dbReference type="PANTHER" id="PTHR15590:SF0">
    <property type="entry name" value="CX9C MOTIF-CONTAINING PROTEIN 4"/>
    <property type="match status" value="1"/>
</dbReference>